<evidence type="ECO:0000313" key="3">
    <source>
        <dbReference type="Proteomes" id="UP000429607"/>
    </source>
</evidence>
<gene>
    <name evidence="2" type="ORF">PR001_g6683</name>
</gene>
<dbReference type="AlphaFoldDB" id="A0A6A3NJU4"/>
<accession>A0A6A3NJU4</accession>
<keyword evidence="1" id="KW-0812">Transmembrane</keyword>
<dbReference type="EMBL" id="QXFV01000317">
    <property type="protein sequence ID" value="KAE9041312.1"/>
    <property type="molecule type" value="Genomic_DNA"/>
</dbReference>
<dbReference type="Gene3D" id="3.40.50.1820">
    <property type="entry name" value="alpha/beta hydrolase"/>
    <property type="match status" value="1"/>
</dbReference>
<keyword evidence="1" id="KW-1133">Transmembrane helix</keyword>
<sequence>MTLIASGIAIAVAVMLATMFPVLWDSVLLFTRIIVAVSTTFVQFIARGCAAKFPNWSLRFELLHSVIRVCTETYGERMATERHAQWIRAQSDVLGSLLGWFSCRRFNRSLDVVHFNGLEHVWLRNKQPRPKRLVVLYLHGGGFSVLSPRLYTSLGAELAATIERDLKQRSGRDLNVDVMLGLLRQTATRWYCFPSVRSPFNESILRRTLLEAASRLQPRLSSILHLQNVLVLLGNYRKSPEFSFPTQPQDTVALYQDYLL</sequence>
<comment type="caution">
    <text evidence="2">The sequence shown here is derived from an EMBL/GenBank/DDBJ whole genome shotgun (WGS) entry which is preliminary data.</text>
</comment>
<dbReference type="SUPFAM" id="SSF53474">
    <property type="entry name" value="alpha/beta-Hydrolases"/>
    <property type="match status" value="1"/>
</dbReference>
<evidence type="ECO:0000313" key="2">
    <source>
        <dbReference type="EMBL" id="KAE9041312.1"/>
    </source>
</evidence>
<evidence type="ECO:0008006" key="4">
    <source>
        <dbReference type="Google" id="ProtNLM"/>
    </source>
</evidence>
<evidence type="ECO:0000256" key="1">
    <source>
        <dbReference type="SAM" id="Phobius"/>
    </source>
</evidence>
<feature type="transmembrane region" description="Helical" evidence="1">
    <location>
        <begin position="29"/>
        <end position="50"/>
    </location>
</feature>
<protein>
    <recommendedName>
        <fullName evidence="4">Alpha/beta hydrolase fold-3 domain-containing protein</fullName>
    </recommendedName>
</protein>
<proteinExistence type="predicted"/>
<dbReference type="Proteomes" id="UP000429607">
    <property type="component" value="Unassembled WGS sequence"/>
</dbReference>
<organism evidence="2 3">
    <name type="scientific">Phytophthora rubi</name>
    <dbReference type="NCBI Taxonomy" id="129364"/>
    <lineage>
        <taxon>Eukaryota</taxon>
        <taxon>Sar</taxon>
        <taxon>Stramenopiles</taxon>
        <taxon>Oomycota</taxon>
        <taxon>Peronosporomycetes</taxon>
        <taxon>Peronosporales</taxon>
        <taxon>Peronosporaceae</taxon>
        <taxon>Phytophthora</taxon>
    </lineage>
</organism>
<reference evidence="2 3" key="1">
    <citation type="submission" date="2018-09" db="EMBL/GenBank/DDBJ databases">
        <title>Genomic investigation of the strawberry pathogen Phytophthora fragariae indicates pathogenicity is determined by transcriptional variation in three key races.</title>
        <authorList>
            <person name="Adams T.M."/>
            <person name="Armitage A.D."/>
            <person name="Sobczyk M.K."/>
            <person name="Bates H.J."/>
            <person name="Dunwell J.M."/>
            <person name="Nellist C.F."/>
            <person name="Harrison R.J."/>
        </authorList>
    </citation>
    <scope>NUCLEOTIDE SEQUENCE [LARGE SCALE GENOMIC DNA]</scope>
    <source>
        <strain evidence="2 3">SCRP249</strain>
    </source>
</reference>
<keyword evidence="1" id="KW-0472">Membrane</keyword>
<dbReference type="InterPro" id="IPR029058">
    <property type="entry name" value="AB_hydrolase_fold"/>
</dbReference>
<name>A0A6A3NJU4_9STRA</name>